<feature type="transmembrane region" description="Helical" evidence="1">
    <location>
        <begin position="51"/>
        <end position="71"/>
    </location>
</feature>
<dbReference type="EMBL" id="CP061538">
    <property type="protein sequence ID" value="QNV39118.1"/>
    <property type="molecule type" value="Genomic_DNA"/>
</dbReference>
<proteinExistence type="predicted"/>
<dbReference type="AlphaFoldDB" id="A0A7H2BHH2"/>
<reference evidence="2 3" key="1">
    <citation type="submission" date="2020-09" db="EMBL/GenBank/DDBJ databases">
        <title>Investigation of environmental microbe.</title>
        <authorList>
            <person name="Ou Y."/>
            <person name="Kang Q."/>
        </authorList>
    </citation>
    <scope>NUCLEOTIDE SEQUENCE [LARGE SCALE GENOMIC DNA]</scope>
    <source>
        <strain evidence="2 3">KJZ-9</strain>
    </source>
</reference>
<feature type="transmembrane region" description="Helical" evidence="1">
    <location>
        <begin position="12"/>
        <end position="31"/>
    </location>
</feature>
<evidence type="ECO:0000256" key="1">
    <source>
        <dbReference type="SAM" id="Phobius"/>
    </source>
</evidence>
<evidence type="ECO:0000313" key="2">
    <source>
        <dbReference type="EMBL" id="QNV39118.1"/>
    </source>
</evidence>
<dbReference type="KEGG" id="rama:IDM48_06735"/>
<feature type="transmembrane region" description="Helical" evidence="1">
    <location>
        <begin position="78"/>
        <end position="99"/>
    </location>
</feature>
<keyword evidence="3" id="KW-1185">Reference proteome</keyword>
<sequence length="189" mass="20019">MSSSMTRPGTVMLISLGAAAIAFGTTLPTWVIVHVKNTLSSPTIEVAGSDAAPAVSSLALVSLAASVAIRIAGPKLRWAISAIMALAGLGMILSIFSVAQDPGSATLTEVGNATGMADSSSDFTVTFWPWLALCMAVVLFINALWTAYVSRSWPVRRKYERAVRTEHEDLDEIDTWDSFSAGEDPTARV</sequence>
<keyword evidence="1" id="KW-1133">Transmembrane helix</keyword>
<feature type="transmembrane region" description="Helical" evidence="1">
    <location>
        <begin position="127"/>
        <end position="148"/>
    </location>
</feature>
<gene>
    <name evidence="2" type="ORF">IDM48_06735</name>
</gene>
<dbReference type="RefSeq" id="WP_083147369.1">
    <property type="nucleotide sequence ID" value="NZ_BAAAHX010000002.1"/>
</dbReference>
<keyword evidence="1" id="KW-0472">Membrane</keyword>
<dbReference type="Proteomes" id="UP000516421">
    <property type="component" value="Chromosome"/>
</dbReference>
<accession>A0A7H2BHH2</accession>
<organism evidence="2 3">
    <name type="scientific">Rothia amarae</name>
    <dbReference type="NCBI Taxonomy" id="169480"/>
    <lineage>
        <taxon>Bacteria</taxon>
        <taxon>Bacillati</taxon>
        <taxon>Actinomycetota</taxon>
        <taxon>Actinomycetes</taxon>
        <taxon>Micrococcales</taxon>
        <taxon>Micrococcaceae</taxon>
        <taxon>Rothia</taxon>
    </lineage>
</organism>
<name>A0A7H2BHH2_9MICC</name>
<keyword evidence="1" id="KW-0812">Transmembrane</keyword>
<protein>
    <submittedName>
        <fullName evidence="2">Trp biosynthesis-associated membrane protein</fullName>
    </submittedName>
</protein>
<dbReference type="Pfam" id="PF09534">
    <property type="entry name" value="Trp_oprn_chp"/>
    <property type="match status" value="1"/>
</dbReference>
<evidence type="ECO:0000313" key="3">
    <source>
        <dbReference type="Proteomes" id="UP000516421"/>
    </source>
</evidence>
<dbReference type="InterPro" id="IPR019051">
    <property type="entry name" value="Trp_biosyn_TM_oprn/chp"/>
</dbReference>